<proteinExistence type="predicted"/>
<dbReference type="SUPFAM" id="SSF53850">
    <property type="entry name" value="Periplasmic binding protein-like II"/>
    <property type="match status" value="1"/>
</dbReference>
<feature type="compositionally biased region" description="Low complexity" evidence="3">
    <location>
        <begin position="28"/>
        <end position="45"/>
    </location>
</feature>
<evidence type="ECO:0000313" key="5">
    <source>
        <dbReference type="EMBL" id="MBX0304571.1"/>
    </source>
</evidence>
<reference evidence="5" key="1">
    <citation type="submission" date="2021-06" db="EMBL/GenBank/DDBJ databases">
        <title>Halomicroarcula sp. F24A a new haloarchaeum isolated from saline soil.</title>
        <authorList>
            <person name="Duran-Viseras A."/>
            <person name="Sanchez-Porro C."/>
            <person name="Ventosa A."/>
        </authorList>
    </citation>
    <scope>NUCLEOTIDE SEQUENCE</scope>
    <source>
        <strain evidence="5">F24A</strain>
    </source>
</reference>
<sequence>MSKRREYLSVLAAGLTTAMGGCLQDGSEGSADGTATDAGPTATEATETEAEPDSGTETETPLEGSVRIGGSSTLYPLSRAVLEGFIQQHPQVEFSVSRDGTGGGFANLFCTGESDFNNASRPITAGEQDQCASNDVDYHEMSIATDALTVIVNNDSDWGDCMTTDQLRQIWRADGATTWADVDSDWPDEEIQRFGPADTSGTFDYFRDEIIGENAAHTSEYQATEQDNTILQAVQSDQYAIGYLGFAYYQANSDAVSAPGIDAGDGCVEPSLESAQTGEYPLARPLFTYVNTDRLAEAHVAEFARYFVEQSANEELVADKVGFLPNTETEMQEELDALNDAIANAQ</sequence>
<dbReference type="Gene3D" id="3.40.190.10">
    <property type="entry name" value="Periplasmic binding protein-like II"/>
    <property type="match status" value="2"/>
</dbReference>
<keyword evidence="1" id="KW-0813">Transport</keyword>
<dbReference type="InterPro" id="IPR011862">
    <property type="entry name" value="Phos-bd"/>
</dbReference>
<dbReference type="AlphaFoldDB" id="A0A8J8C8M8"/>
<dbReference type="PANTHER" id="PTHR30570">
    <property type="entry name" value="PERIPLASMIC PHOSPHATE BINDING COMPONENT OF PHOSPHATE ABC TRANSPORTER"/>
    <property type="match status" value="1"/>
</dbReference>
<feature type="domain" description="PBP" evidence="4">
    <location>
        <begin position="56"/>
        <end position="308"/>
    </location>
</feature>
<feature type="compositionally biased region" description="Acidic residues" evidence="3">
    <location>
        <begin position="46"/>
        <end position="56"/>
    </location>
</feature>
<dbReference type="EMBL" id="RKLQ01000002">
    <property type="protein sequence ID" value="MBX0304571.1"/>
    <property type="molecule type" value="Genomic_DNA"/>
</dbReference>
<dbReference type="NCBIfam" id="TIGR02136">
    <property type="entry name" value="ptsS_2"/>
    <property type="match status" value="1"/>
</dbReference>
<protein>
    <submittedName>
        <fullName evidence="5">PstS family phosphate ABC transporter substrate-binding protein</fullName>
    </submittedName>
</protein>
<dbReference type="Pfam" id="PF12849">
    <property type="entry name" value="PBP_like_2"/>
    <property type="match status" value="1"/>
</dbReference>
<gene>
    <name evidence="5" type="ORF">EGD98_12925</name>
</gene>
<organism evidence="5 6">
    <name type="scientific">Haloarcula salinisoli</name>
    <dbReference type="NCBI Taxonomy" id="2487746"/>
    <lineage>
        <taxon>Archaea</taxon>
        <taxon>Methanobacteriati</taxon>
        <taxon>Methanobacteriota</taxon>
        <taxon>Stenosarchaea group</taxon>
        <taxon>Halobacteria</taxon>
        <taxon>Halobacteriales</taxon>
        <taxon>Haloarculaceae</taxon>
        <taxon>Haloarcula</taxon>
    </lineage>
</organism>
<dbReference type="CDD" id="cd13654">
    <property type="entry name" value="PBP2_phosphate_like_2"/>
    <property type="match status" value="1"/>
</dbReference>
<dbReference type="InterPro" id="IPR050811">
    <property type="entry name" value="Phosphate_ABC_transporter"/>
</dbReference>
<evidence type="ECO:0000259" key="4">
    <source>
        <dbReference type="Pfam" id="PF12849"/>
    </source>
</evidence>
<keyword evidence="6" id="KW-1185">Reference proteome</keyword>
<dbReference type="Proteomes" id="UP000783863">
    <property type="component" value="Unassembled WGS sequence"/>
</dbReference>
<evidence type="ECO:0000256" key="1">
    <source>
        <dbReference type="ARBA" id="ARBA00022448"/>
    </source>
</evidence>
<accession>A0A8J8C8M8</accession>
<evidence type="ECO:0000256" key="3">
    <source>
        <dbReference type="SAM" id="MobiDB-lite"/>
    </source>
</evidence>
<dbReference type="GO" id="GO:0042301">
    <property type="term" value="F:phosphate ion binding"/>
    <property type="evidence" value="ECO:0007669"/>
    <property type="project" value="InterPro"/>
</dbReference>
<evidence type="ECO:0000256" key="2">
    <source>
        <dbReference type="ARBA" id="ARBA00022729"/>
    </source>
</evidence>
<dbReference type="PROSITE" id="PS51257">
    <property type="entry name" value="PROKAR_LIPOPROTEIN"/>
    <property type="match status" value="1"/>
</dbReference>
<dbReference type="PANTHER" id="PTHR30570:SF1">
    <property type="entry name" value="PHOSPHATE-BINDING PROTEIN PSTS"/>
    <property type="match status" value="1"/>
</dbReference>
<comment type="caution">
    <text evidence="5">The sequence shown here is derived from an EMBL/GenBank/DDBJ whole genome shotgun (WGS) entry which is preliminary data.</text>
</comment>
<keyword evidence="2" id="KW-0732">Signal</keyword>
<feature type="region of interest" description="Disordered" evidence="3">
    <location>
        <begin position="24"/>
        <end position="69"/>
    </location>
</feature>
<evidence type="ECO:0000313" key="6">
    <source>
        <dbReference type="Proteomes" id="UP000783863"/>
    </source>
</evidence>
<dbReference type="InterPro" id="IPR024370">
    <property type="entry name" value="PBP_domain"/>
</dbReference>
<name>A0A8J8C8M8_9EURY</name>
<dbReference type="RefSeq" id="WP_220588784.1">
    <property type="nucleotide sequence ID" value="NZ_RKLQ01000002.1"/>
</dbReference>